<gene>
    <name evidence="10" type="ORF">N7493_002866</name>
</gene>
<evidence type="ECO:0000256" key="1">
    <source>
        <dbReference type="ARBA" id="ARBA00004651"/>
    </source>
</evidence>
<evidence type="ECO:0000256" key="6">
    <source>
        <dbReference type="ARBA" id="ARBA00022989"/>
    </source>
</evidence>
<dbReference type="EMBL" id="JAQJAN010000003">
    <property type="protein sequence ID" value="KAJ5734080.1"/>
    <property type="molecule type" value="Genomic_DNA"/>
</dbReference>
<keyword evidence="11" id="KW-1185">Reference proteome</keyword>
<dbReference type="PANTHER" id="PTHR31686:SF1">
    <property type="entry name" value="SULFITE EFFLUX PUMP SSU1"/>
    <property type="match status" value="1"/>
</dbReference>
<dbReference type="Gene3D" id="1.50.10.150">
    <property type="entry name" value="Voltage-dependent anion channel"/>
    <property type="match status" value="1"/>
</dbReference>
<feature type="compositionally biased region" description="Polar residues" evidence="8">
    <location>
        <begin position="125"/>
        <end position="156"/>
    </location>
</feature>
<feature type="transmembrane region" description="Helical" evidence="9">
    <location>
        <begin position="29"/>
        <end position="46"/>
    </location>
</feature>
<keyword evidence="4" id="KW-1003">Cell membrane</keyword>
<proteinExistence type="inferred from homology"/>
<dbReference type="PANTHER" id="PTHR31686">
    <property type="match status" value="1"/>
</dbReference>
<dbReference type="AlphaFoldDB" id="A0AAD6MZF0"/>
<name>A0AAD6MZF0_9EURO</name>
<dbReference type="InterPro" id="IPR038665">
    <property type="entry name" value="Voltage-dep_anion_channel_sf"/>
</dbReference>
<feature type="region of interest" description="Disordered" evidence="8">
    <location>
        <begin position="125"/>
        <end position="162"/>
    </location>
</feature>
<dbReference type="InterPro" id="IPR004695">
    <property type="entry name" value="SLAC1/Mae1/Ssu1/TehA"/>
</dbReference>
<sequence length="182" mass="20386">MDIKQHSHPPQSMIRVGEEWFALLHHRPWFSVTMGTGIVSILLHNIPYNGIWLYWISLGIFALSVLPFGLGCIISILRYTLYPEIFKVMIMHPVQSMFLGIFSMGLAMIINMSVFWYQQGNHVAPQQNQQNGHQPMAPQQSQHNPAGTSGEDQSNLDPDIVTTGALDAAIDNNATTQEGNQE</sequence>
<evidence type="ECO:0000256" key="8">
    <source>
        <dbReference type="SAM" id="MobiDB-lite"/>
    </source>
</evidence>
<reference evidence="10" key="2">
    <citation type="submission" date="2023-01" db="EMBL/GenBank/DDBJ databases">
        <authorList>
            <person name="Petersen C."/>
        </authorList>
    </citation>
    <scope>NUCLEOTIDE SEQUENCE</scope>
    <source>
        <strain evidence="10">IBT 17514</strain>
    </source>
</reference>
<evidence type="ECO:0000256" key="9">
    <source>
        <dbReference type="SAM" id="Phobius"/>
    </source>
</evidence>
<feature type="transmembrane region" description="Helical" evidence="9">
    <location>
        <begin position="98"/>
        <end position="117"/>
    </location>
</feature>
<evidence type="ECO:0000256" key="5">
    <source>
        <dbReference type="ARBA" id="ARBA00022692"/>
    </source>
</evidence>
<organism evidence="10 11">
    <name type="scientific">Penicillium malachiteum</name>
    <dbReference type="NCBI Taxonomy" id="1324776"/>
    <lineage>
        <taxon>Eukaryota</taxon>
        <taxon>Fungi</taxon>
        <taxon>Dikarya</taxon>
        <taxon>Ascomycota</taxon>
        <taxon>Pezizomycotina</taxon>
        <taxon>Eurotiomycetes</taxon>
        <taxon>Eurotiomycetidae</taxon>
        <taxon>Eurotiales</taxon>
        <taxon>Aspergillaceae</taxon>
        <taxon>Penicillium</taxon>
    </lineage>
</organism>
<dbReference type="GO" id="GO:0005886">
    <property type="term" value="C:plasma membrane"/>
    <property type="evidence" value="ECO:0007669"/>
    <property type="project" value="UniProtKB-SubCell"/>
</dbReference>
<feature type="transmembrane region" description="Helical" evidence="9">
    <location>
        <begin position="52"/>
        <end position="77"/>
    </location>
</feature>
<keyword evidence="3" id="KW-0813">Transport</keyword>
<evidence type="ECO:0000313" key="11">
    <source>
        <dbReference type="Proteomes" id="UP001215712"/>
    </source>
</evidence>
<evidence type="ECO:0000313" key="10">
    <source>
        <dbReference type="EMBL" id="KAJ5734080.1"/>
    </source>
</evidence>
<protein>
    <submittedName>
        <fullName evidence="10">Sulfite efflux pump SSU1</fullName>
    </submittedName>
</protein>
<evidence type="ECO:0000256" key="2">
    <source>
        <dbReference type="ARBA" id="ARBA00008566"/>
    </source>
</evidence>
<dbReference type="Proteomes" id="UP001215712">
    <property type="component" value="Unassembled WGS sequence"/>
</dbReference>
<accession>A0AAD6MZF0</accession>
<keyword evidence="6 9" id="KW-1133">Transmembrane helix</keyword>
<dbReference type="Pfam" id="PF03595">
    <property type="entry name" value="SLAC1"/>
    <property type="match status" value="1"/>
</dbReference>
<comment type="subcellular location">
    <subcellularLocation>
        <location evidence="1">Cell membrane</location>
        <topology evidence="1">Multi-pass membrane protein</topology>
    </subcellularLocation>
</comment>
<comment type="caution">
    <text evidence="10">The sequence shown here is derived from an EMBL/GenBank/DDBJ whole genome shotgun (WGS) entry which is preliminary data.</text>
</comment>
<keyword evidence="5 9" id="KW-0812">Transmembrane</keyword>
<keyword evidence="7 9" id="KW-0472">Membrane</keyword>
<comment type="similarity">
    <text evidence="2">Belongs to the tellurite-resistance/dicarboxylate transporter (TDT) family.</text>
</comment>
<evidence type="ECO:0000256" key="3">
    <source>
        <dbReference type="ARBA" id="ARBA00022448"/>
    </source>
</evidence>
<evidence type="ECO:0000256" key="7">
    <source>
        <dbReference type="ARBA" id="ARBA00023136"/>
    </source>
</evidence>
<reference evidence="10" key="1">
    <citation type="journal article" date="2023" name="IMA Fungus">
        <title>Comparative genomic study of the Penicillium genus elucidates a diverse pangenome and 15 lateral gene transfer events.</title>
        <authorList>
            <person name="Petersen C."/>
            <person name="Sorensen T."/>
            <person name="Nielsen M.R."/>
            <person name="Sondergaard T.E."/>
            <person name="Sorensen J.L."/>
            <person name="Fitzpatrick D.A."/>
            <person name="Frisvad J.C."/>
            <person name="Nielsen K.L."/>
        </authorList>
    </citation>
    <scope>NUCLEOTIDE SEQUENCE</scope>
    <source>
        <strain evidence="10">IBT 17514</strain>
    </source>
</reference>
<dbReference type="GO" id="GO:0000319">
    <property type="term" value="F:sulfite transmembrane transporter activity"/>
    <property type="evidence" value="ECO:0007669"/>
    <property type="project" value="TreeGrafter"/>
</dbReference>
<dbReference type="InterPro" id="IPR051629">
    <property type="entry name" value="Sulfite_efflux_TDT"/>
</dbReference>
<evidence type="ECO:0000256" key="4">
    <source>
        <dbReference type="ARBA" id="ARBA00022475"/>
    </source>
</evidence>